<evidence type="ECO:0000259" key="6">
    <source>
        <dbReference type="PROSITE" id="PS50931"/>
    </source>
</evidence>
<keyword evidence="3" id="KW-0805">Transcription regulation</keyword>
<dbReference type="RefSeq" id="WP_212494751.1">
    <property type="nucleotide sequence ID" value="NZ_JAFCJH010000052.1"/>
</dbReference>
<dbReference type="InterPro" id="IPR000847">
    <property type="entry name" value="LysR_HTH_N"/>
</dbReference>
<keyword evidence="8" id="KW-1185">Reference proteome</keyword>
<keyword evidence="4" id="KW-0238">DNA-binding</keyword>
<reference evidence="8" key="1">
    <citation type="journal article" date="2021" name="ISME J.">
        <title>Evolutionary origin and ecological implication of a unique nif island in free-living Bradyrhizobium lineages.</title>
        <authorList>
            <person name="Tao J."/>
        </authorList>
    </citation>
    <scope>NUCLEOTIDE SEQUENCE [LARGE SCALE GENOMIC DNA]</scope>
    <source>
        <strain evidence="8">SZCCT0434</strain>
    </source>
</reference>
<dbReference type="CDD" id="cd08422">
    <property type="entry name" value="PBP2_CrgA_like"/>
    <property type="match status" value="1"/>
</dbReference>
<sequence length="311" mass="34298">MDIFAGIRAFIAVADKGGFARAARESGVATSSITRQVDALEEHLGSVLLNRSTRRVTLTPAGEAYYAQAVRILSDLDDANRSVSERQGPPRGLLRVSLPVAFARLHVAPIVPDFMKSCPGIELELLMTDSIVNLVEDRIDLAIRIGSLESSSMIARRLAPNRRVLCASPTYLRAQNEPRVPTDLAKHNCLTFSYSTGDRTWRFSKRGRDEQVRVRGNLRANNSEMLREAALAGLGLILMPTWLIGGDLGKGRLRPVLTEWQADVGHQSAAARQEGGIFALYLADRRASAKVHAFTEFLTKRFGSPPYWDQT</sequence>
<dbReference type="InterPro" id="IPR058163">
    <property type="entry name" value="LysR-type_TF_proteobact-type"/>
</dbReference>
<comment type="function">
    <text evidence="1">NodD regulates the expression of the nodABCFE genes which encode other nodulation proteins. NodD is also a negative regulator of its own expression. Binds flavonoids as inducers.</text>
</comment>
<dbReference type="EMBL" id="JAFCJH010000052">
    <property type="protein sequence ID" value="MBR0800323.1"/>
    <property type="molecule type" value="Genomic_DNA"/>
</dbReference>
<dbReference type="SUPFAM" id="SSF53850">
    <property type="entry name" value="Periplasmic binding protein-like II"/>
    <property type="match status" value="1"/>
</dbReference>
<accession>A0ABS5FU74</accession>
<evidence type="ECO:0000256" key="5">
    <source>
        <dbReference type="ARBA" id="ARBA00023163"/>
    </source>
</evidence>
<dbReference type="InterPro" id="IPR036390">
    <property type="entry name" value="WH_DNA-bd_sf"/>
</dbReference>
<dbReference type="Pfam" id="PF03466">
    <property type="entry name" value="LysR_substrate"/>
    <property type="match status" value="1"/>
</dbReference>
<evidence type="ECO:0000256" key="1">
    <source>
        <dbReference type="ARBA" id="ARBA00003502"/>
    </source>
</evidence>
<evidence type="ECO:0000256" key="4">
    <source>
        <dbReference type="ARBA" id="ARBA00023125"/>
    </source>
</evidence>
<dbReference type="Pfam" id="PF00126">
    <property type="entry name" value="HTH_1"/>
    <property type="match status" value="1"/>
</dbReference>
<name>A0ABS5FU74_9BRAD</name>
<dbReference type="InterPro" id="IPR005119">
    <property type="entry name" value="LysR_subst-bd"/>
</dbReference>
<evidence type="ECO:0000256" key="2">
    <source>
        <dbReference type="ARBA" id="ARBA00009437"/>
    </source>
</evidence>
<dbReference type="InterPro" id="IPR036388">
    <property type="entry name" value="WH-like_DNA-bd_sf"/>
</dbReference>
<gene>
    <name evidence="7" type="ORF">JQ615_33640</name>
</gene>
<evidence type="ECO:0000256" key="3">
    <source>
        <dbReference type="ARBA" id="ARBA00023015"/>
    </source>
</evidence>
<dbReference type="Proteomes" id="UP001315278">
    <property type="component" value="Unassembled WGS sequence"/>
</dbReference>
<proteinExistence type="inferred from homology"/>
<dbReference type="PANTHER" id="PTHR30537">
    <property type="entry name" value="HTH-TYPE TRANSCRIPTIONAL REGULATOR"/>
    <property type="match status" value="1"/>
</dbReference>
<dbReference type="PANTHER" id="PTHR30537:SF5">
    <property type="entry name" value="HTH-TYPE TRANSCRIPTIONAL ACTIVATOR TTDR-RELATED"/>
    <property type="match status" value="1"/>
</dbReference>
<feature type="domain" description="HTH lysR-type" evidence="6">
    <location>
        <begin position="1"/>
        <end position="59"/>
    </location>
</feature>
<protein>
    <submittedName>
        <fullName evidence="7">LysR family transcriptional regulator</fullName>
    </submittedName>
</protein>
<dbReference type="PROSITE" id="PS50931">
    <property type="entry name" value="HTH_LYSR"/>
    <property type="match status" value="1"/>
</dbReference>
<keyword evidence="5" id="KW-0804">Transcription</keyword>
<comment type="similarity">
    <text evidence="2">Belongs to the LysR transcriptional regulatory family.</text>
</comment>
<dbReference type="SUPFAM" id="SSF46785">
    <property type="entry name" value="Winged helix' DNA-binding domain"/>
    <property type="match status" value="1"/>
</dbReference>
<dbReference type="Gene3D" id="3.40.190.290">
    <property type="match status" value="1"/>
</dbReference>
<evidence type="ECO:0000313" key="8">
    <source>
        <dbReference type="Proteomes" id="UP001315278"/>
    </source>
</evidence>
<dbReference type="Gene3D" id="1.10.10.10">
    <property type="entry name" value="Winged helix-like DNA-binding domain superfamily/Winged helix DNA-binding domain"/>
    <property type="match status" value="1"/>
</dbReference>
<organism evidence="7 8">
    <name type="scientific">Bradyrhizobium jicamae</name>
    <dbReference type="NCBI Taxonomy" id="280332"/>
    <lineage>
        <taxon>Bacteria</taxon>
        <taxon>Pseudomonadati</taxon>
        <taxon>Pseudomonadota</taxon>
        <taxon>Alphaproteobacteria</taxon>
        <taxon>Hyphomicrobiales</taxon>
        <taxon>Nitrobacteraceae</taxon>
        <taxon>Bradyrhizobium</taxon>
    </lineage>
</organism>
<comment type="caution">
    <text evidence="7">The sequence shown here is derived from an EMBL/GenBank/DDBJ whole genome shotgun (WGS) entry which is preliminary data.</text>
</comment>
<evidence type="ECO:0000313" key="7">
    <source>
        <dbReference type="EMBL" id="MBR0800323.1"/>
    </source>
</evidence>